<gene>
    <name evidence="4" type="ORF">H4C15_17165</name>
</gene>
<reference evidence="4 5" key="1">
    <citation type="submission" date="2020-07" db="EMBL/GenBank/DDBJ databases">
        <title>Diversity of carbapenemase encoding genes among Pseudomonas putida group clinical isolates in a tertiary Brazilian hospital.</title>
        <authorList>
            <person name="Alberto-Lei F."/>
            <person name="Nodari C.S."/>
            <person name="Streling A.P."/>
            <person name="Paulino J.T."/>
            <person name="Bessa-Neto F.O."/>
            <person name="Cayo R."/>
            <person name="Gales A.C."/>
        </authorList>
    </citation>
    <scope>NUCLEOTIDE SEQUENCE [LARGE SCALE GENOMIC DNA]</scope>
    <source>
        <strain evidence="4 5">11213</strain>
    </source>
</reference>
<feature type="domain" description="DUF6094" evidence="3">
    <location>
        <begin position="11"/>
        <end position="202"/>
    </location>
</feature>
<evidence type="ECO:0000259" key="3">
    <source>
        <dbReference type="Pfam" id="PF19587"/>
    </source>
</evidence>
<dbReference type="SUPFAM" id="SSF53335">
    <property type="entry name" value="S-adenosyl-L-methionine-dependent methyltransferases"/>
    <property type="match status" value="1"/>
</dbReference>
<evidence type="ECO:0000313" key="5">
    <source>
        <dbReference type="Proteomes" id="UP000577346"/>
    </source>
</evidence>
<evidence type="ECO:0000256" key="1">
    <source>
        <dbReference type="ARBA" id="ARBA00022603"/>
    </source>
</evidence>
<dbReference type="RefSeq" id="WP_182336833.1">
    <property type="nucleotide sequence ID" value="NZ_JACGDA010000038.1"/>
</dbReference>
<dbReference type="GO" id="GO:0032259">
    <property type="term" value="P:methylation"/>
    <property type="evidence" value="ECO:0007669"/>
    <property type="project" value="UniProtKB-KW"/>
</dbReference>
<keyword evidence="1 4" id="KW-0489">Methyltransferase</keyword>
<dbReference type="AlphaFoldDB" id="A0A7W2LY75"/>
<dbReference type="Gene3D" id="3.40.50.150">
    <property type="entry name" value="Vaccinia Virus protein VP39"/>
    <property type="match status" value="1"/>
</dbReference>
<dbReference type="GO" id="GO:0003676">
    <property type="term" value="F:nucleic acid binding"/>
    <property type="evidence" value="ECO:0007669"/>
    <property type="project" value="InterPro"/>
</dbReference>
<dbReference type="EMBL" id="JACGDA010000038">
    <property type="protein sequence ID" value="MBA6149225.1"/>
    <property type="molecule type" value="Genomic_DNA"/>
</dbReference>
<organism evidence="4 5">
    <name type="scientific">Pseudomonas juntendi</name>
    <dbReference type="NCBI Taxonomy" id="2666183"/>
    <lineage>
        <taxon>Bacteria</taxon>
        <taxon>Pseudomonadati</taxon>
        <taxon>Pseudomonadota</taxon>
        <taxon>Gammaproteobacteria</taxon>
        <taxon>Pseudomonadales</taxon>
        <taxon>Pseudomonadaceae</taxon>
        <taxon>Pseudomonas</taxon>
    </lineage>
</organism>
<comment type="caution">
    <text evidence="4">The sequence shown here is derived from an EMBL/GenBank/DDBJ whole genome shotgun (WGS) entry which is preliminary data.</text>
</comment>
<evidence type="ECO:0000313" key="4">
    <source>
        <dbReference type="EMBL" id="MBA6149225.1"/>
    </source>
</evidence>
<dbReference type="PROSITE" id="PS00092">
    <property type="entry name" value="N6_MTASE"/>
    <property type="match status" value="1"/>
</dbReference>
<dbReference type="CDD" id="cd02440">
    <property type="entry name" value="AdoMet_MTases"/>
    <property type="match status" value="1"/>
</dbReference>
<dbReference type="GO" id="GO:0008168">
    <property type="term" value="F:methyltransferase activity"/>
    <property type="evidence" value="ECO:0007669"/>
    <property type="project" value="UniProtKB-KW"/>
</dbReference>
<name>A0A7W2LY75_9PSED</name>
<sequence>MALMFPRLARNFARNGYYPTDEVTLERTLQALTPSPSGRMRICDPCAGEGVALAEAAHILGRDQVQAFAVEFDRERAEHARGLLDRVLHSDLFDTLISRQSFGLLWLNPPYGDLVADHSGASQYQGSGRRRLEKAFYQRCLPLLQYGGTMVLIIPHYVLDDELTGWLSNHFAELRIYSAADPTFKQVVILGIRVRRQDLARADINQVRTHLQAIGAGQQAEEIPATWPREQYLVPSATCELEHFYRITLEPEQFSTEILRLRGLWPDFNLHFGQVGLHPRAPVRELSRWHLALALAAGAISGVVRSKSGRILVVKGDTYKDKVRKTEFTEDEEGNVSEVRILTDRFIPIIRAWEMTPTSLNLGQVLIISSSPAHIDDAPATEEPAATPLFNPGQIVMTAAVSNLVETGQLNPTPALKRHLAGDWGELCDEDRASNQLALTHGDRLFSSYDIDAGDESRLWIITEADRSSTTLLLPNDY</sequence>
<proteinExistence type="predicted"/>
<dbReference type="Proteomes" id="UP000577346">
    <property type="component" value="Unassembled WGS sequence"/>
</dbReference>
<keyword evidence="2 4" id="KW-0808">Transferase</keyword>
<accession>A0A7W2LY75</accession>
<dbReference type="InterPro" id="IPR029063">
    <property type="entry name" value="SAM-dependent_MTases_sf"/>
</dbReference>
<evidence type="ECO:0000256" key="2">
    <source>
        <dbReference type="ARBA" id="ARBA00022679"/>
    </source>
</evidence>
<dbReference type="PRINTS" id="PR00507">
    <property type="entry name" value="N12N6MTFRASE"/>
</dbReference>
<protein>
    <submittedName>
        <fullName evidence="4">Class I SAM-dependent methyltransferase</fullName>
    </submittedName>
</protein>
<dbReference type="Pfam" id="PF19587">
    <property type="entry name" value="DUF6094"/>
    <property type="match status" value="1"/>
</dbReference>
<dbReference type="InterPro" id="IPR046076">
    <property type="entry name" value="DUF6094"/>
</dbReference>
<dbReference type="InterPro" id="IPR002052">
    <property type="entry name" value="DNA_methylase_N6_adenine_CS"/>
</dbReference>